<proteinExistence type="predicted"/>
<dbReference type="EMBL" id="JARGYT010000056">
    <property type="protein sequence ID" value="MDZ5762509.1"/>
    <property type="molecule type" value="Genomic_DNA"/>
</dbReference>
<gene>
    <name evidence="2" type="ORF">Cyrtocomes_00896</name>
</gene>
<sequence length="126" mass="15002">MSFLAYELRPKVLRSFFNILKRELLLSFRYYLLILLPFLIIQLLFVLNIELMKHIFIFDILTCLYAILSTYINSYIRDNNNGFSKNFRLLNIHPIVIHCAKICAYCLIFIPACIFCMVIHYVILNN</sequence>
<evidence type="ECO:0000256" key="1">
    <source>
        <dbReference type="SAM" id="Phobius"/>
    </source>
</evidence>
<accession>A0ABU5L8R5</accession>
<keyword evidence="1" id="KW-0472">Membrane</keyword>
<feature type="transmembrane region" description="Helical" evidence="1">
    <location>
        <begin position="55"/>
        <end position="74"/>
    </location>
</feature>
<keyword evidence="1" id="KW-1133">Transmembrane helix</keyword>
<feature type="transmembrane region" description="Helical" evidence="1">
    <location>
        <begin position="95"/>
        <end position="123"/>
    </location>
</feature>
<reference evidence="2 3" key="1">
    <citation type="submission" date="2023-02" db="EMBL/GenBank/DDBJ databases">
        <title>Host association and intracellularity evolved multiple times independently in the Rickettsiales.</title>
        <authorList>
            <person name="Castelli M."/>
            <person name="Nardi T."/>
            <person name="Gammuto L."/>
            <person name="Bellinzona G."/>
            <person name="Sabaneyeva E."/>
            <person name="Potekhin A."/>
            <person name="Serra V."/>
            <person name="Petroni G."/>
            <person name="Sassera D."/>
        </authorList>
    </citation>
    <scope>NUCLEOTIDE SEQUENCE [LARGE SCALE GENOMIC DNA]</scope>
    <source>
        <strain evidence="2 3">BOD18</strain>
    </source>
</reference>
<organism evidence="2 3">
    <name type="scientific">Candidatus Cyrtobacter comes</name>
    <dbReference type="NCBI Taxonomy" id="675776"/>
    <lineage>
        <taxon>Bacteria</taxon>
        <taxon>Pseudomonadati</taxon>
        <taxon>Pseudomonadota</taxon>
        <taxon>Alphaproteobacteria</taxon>
        <taxon>Rickettsiales</taxon>
        <taxon>Candidatus Midichloriaceae</taxon>
        <taxon>Candidatus Cyrtobacter</taxon>
    </lineage>
</organism>
<evidence type="ECO:0000313" key="3">
    <source>
        <dbReference type="Proteomes" id="UP001293791"/>
    </source>
</evidence>
<keyword evidence="3" id="KW-1185">Reference proteome</keyword>
<keyword evidence="1" id="KW-0812">Transmembrane</keyword>
<evidence type="ECO:0000313" key="2">
    <source>
        <dbReference type="EMBL" id="MDZ5762509.1"/>
    </source>
</evidence>
<dbReference type="Proteomes" id="UP001293791">
    <property type="component" value="Unassembled WGS sequence"/>
</dbReference>
<protein>
    <submittedName>
        <fullName evidence="2">Uncharacterized protein</fullName>
    </submittedName>
</protein>
<feature type="transmembrane region" description="Helical" evidence="1">
    <location>
        <begin position="30"/>
        <end position="49"/>
    </location>
</feature>
<comment type="caution">
    <text evidence="2">The sequence shown here is derived from an EMBL/GenBank/DDBJ whole genome shotgun (WGS) entry which is preliminary data.</text>
</comment>
<name>A0ABU5L8R5_9RICK</name>